<protein>
    <submittedName>
        <fullName evidence="1">Uncharacterized protein</fullName>
    </submittedName>
</protein>
<dbReference type="AlphaFoldDB" id="A0AAD7G348"/>
<sequence>MTTWGARAWEAAILKPCTGCGPTSRTTTWDAHAYEAIAGPRRPNSRSGSRNYPGSELPSLNWLGTSLFRPQIHAAPKIPDDGIALVYSQKLVRERSVTKYTSDIANLLPQARSKTAASRHYQRLDHSKASLLLSTSRLALCLKPQALILPPRKHNGHYLFVEVYSQSRTDKKPANQLAPLCDEPMAVNLQIDYALALTAEARDHARLTRENIGSRTSRLNLWHLGDPYVTSTSSLDSTHAADTYISQDTLPIPAASVSKPANPIRIPQERDTRIDWPGLAVGLVLLVSVLVQSAVPGVPPPRMGGGGMIPHVLDTDTWCGTTSQLSNRFILPVSFNPALEVDVVFEDSNACASPTTARKLL</sequence>
<organism evidence="1 2">
    <name type="scientific">Mycena rosella</name>
    <name type="common">Pink bonnet</name>
    <name type="synonym">Agaricus rosellus</name>
    <dbReference type="NCBI Taxonomy" id="1033263"/>
    <lineage>
        <taxon>Eukaryota</taxon>
        <taxon>Fungi</taxon>
        <taxon>Dikarya</taxon>
        <taxon>Basidiomycota</taxon>
        <taxon>Agaricomycotina</taxon>
        <taxon>Agaricomycetes</taxon>
        <taxon>Agaricomycetidae</taxon>
        <taxon>Agaricales</taxon>
        <taxon>Marasmiineae</taxon>
        <taxon>Mycenaceae</taxon>
        <taxon>Mycena</taxon>
    </lineage>
</organism>
<name>A0AAD7G348_MYCRO</name>
<dbReference type="EMBL" id="JARKIE010000251">
    <property type="protein sequence ID" value="KAJ7661205.1"/>
    <property type="molecule type" value="Genomic_DNA"/>
</dbReference>
<evidence type="ECO:0000313" key="1">
    <source>
        <dbReference type="EMBL" id="KAJ7661205.1"/>
    </source>
</evidence>
<keyword evidence="2" id="KW-1185">Reference proteome</keyword>
<dbReference type="Proteomes" id="UP001221757">
    <property type="component" value="Unassembled WGS sequence"/>
</dbReference>
<reference evidence="1" key="1">
    <citation type="submission" date="2023-03" db="EMBL/GenBank/DDBJ databases">
        <title>Massive genome expansion in bonnet fungi (Mycena s.s.) driven by repeated elements and novel gene families across ecological guilds.</title>
        <authorList>
            <consortium name="Lawrence Berkeley National Laboratory"/>
            <person name="Harder C.B."/>
            <person name="Miyauchi S."/>
            <person name="Viragh M."/>
            <person name="Kuo A."/>
            <person name="Thoen E."/>
            <person name="Andreopoulos B."/>
            <person name="Lu D."/>
            <person name="Skrede I."/>
            <person name="Drula E."/>
            <person name="Henrissat B."/>
            <person name="Morin E."/>
            <person name="Kohler A."/>
            <person name="Barry K."/>
            <person name="LaButti K."/>
            <person name="Morin E."/>
            <person name="Salamov A."/>
            <person name="Lipzen A."/>
            <person name="Mereny Z."/>
            <person name="Hegedus B."/>
            <person name="Baldrian P."/>
            <person name="Stursova M."/>
            <person name="Weitz H."/>
            <person name="Taylor A."/>
            <person name="Grigoriev I.V."/>
            <person name="Nagy L.G."/>
            <person name="Martin F."/>
            <person name="Kauserud H."/>
        </authorList>
    </citation>
    <scope>NUCLEOTIDE SEQUENCE</scope>
    <source>
        <strain evidence="1">CBHHK067</strain>
    </source>
</reference>
<proteinExistence type="predicted"/>
<accession>A0AAD7G348</accession>
<gene>
    <name evidence="1" type="ORF">B0H17DRAFT_1144724</name>
</gene>
<comment type="caution">
    <text evidence="1">The sequence shown here is derived from an EMBL/GenBank/DDBJ whole genome shotgun (WGS) entry which is preliminary data.</text>
</comment>
<evidence type="ECO:0000313" key="2">
    <source>
        <dbReference type="Proteomes" id="UP001221757"/>
    </source>
</evidence>